<dbReference type="InterPro" id="IPR032710">
    <property type="entry name" value="NTF2-like_dom_sf"/>
</dbReference>
<evidence type="ECO:0000313" key="5">
    <source>
        <dbReference type="EMBL" id="CAB5012329.1"/>
    </source>
</evidence>
<dbReference type="InterPro" id="IPR009959">
    <property type="entry name" value="Cyclase_SnoaL-like"/>
</dbReference>
<evidence type="ECO:0000313" key="2">
    <source>
        <dbReference type="EMBL" id="CAB4672468.1"/>
    </source>
</evidence>
<evidence type="ECO:0000313" key="3">
    <source>
        <dbReference type="EMBL" id="CAB4816091.1"/>
    </source>
</evidence>
<dbReference type="SUPFAM" id="SSF54427">
    <property type="entry name" value="NTF2-like"/>
    <property type="match status" value="1"/>
</dbReference>
<protein>
    <submittedName>
        <fullName evidence="1">Unannotated protein</fullName>
    </submittedName>
</protein>
<dbReference type="EMBL" id="CAFBOX010000154">
    <property type="protein sequence ID" value="CAB5002363.1"/>
    <property type="molecule type" value="Genomic_DNA"/>
</dbReference>
<dbReference type="PANTHER" id="PTHR38436:SF1">
    <property type="entry name" value="ESTER CYCLASE"/>
    <property type="match status" value="1"/>
</dbReference>
<proteinExistence type="predicted"/>
<evidence type="ECO:0000313" key="4">
    <source>
        <dbReference type="EMBL" id="CAB5002363.1"/>
    </source>
</evidence>
<evidence type="ECO:0000313" key="6">
    <source>
        <dbReference type="EMBL" id="CAB5118162.1"/>
    </source>
</evidence>
<dbReference type="PANTHER" id="PTHR38436">
    <property type="entry name" value="POLYKETIDE CYCLASE SNOAL-LIKE DOMAIN"/>
    <property type="match status" value="1"/>
</dbReference>
<evidence type="ECO:0000313" key="1">
    <source>
        <dbReference type="EMBL" id="CAB4542309.1"/>
    </source>
</evidence>
<dbReference type="Pfam" id="PF07366">
    <property type="entry name" value="SnoaL"/>
    <property type="match status" value="1"/>
</dbReference>
<gene>
    <name evidence="1" type="ORF">UFOPK1438_00537</name>
    <name evidence="2" type="ORF">UFOPK2329_00560</name>
    <name evidence="3" type="ORF">UFOPK3166_00060</name>
    <name evidence="4" type="ORF">UFOPK4035_00852</name>
    <name evidence="5" type="ORF">UFOPK4087_00506</name>
    <name evidence="6" type="ORF">UFOPK4424_00471</name>
</gene>
<dbReference type="EMBL" id="CAFBPH010000086">
    <property type="protein sequence ID" value="CAB5012329.1"/>
    <property type="molecule type" value="Genomic_DNA"/>
</dbReference>
<accession>A0A6J6BVK1</accession>
<dbReference type="EMBL" id="CAFBRW010000074">
    <property type="protein sequence ID" value="CAB5118162.1"/>
    <property type="molecule type" value="Genomic_DNA"/>
</dbReference>
<dbReference type="GO" id="GO:0030638">
    <property type="term" value="P:polyketide metabolic process"/>
    <property type="evidence" value="ECO:0007669"/>
    <property type="project" value="InterPro"/>
</dbReference>
<dbReference type="AlphaFoldDB" id="A0A6J6BVK1"/>
<sequence length="138" mass="15599">MTLENNRKAAYDFFDQIWNKRDESAIDRFIALDAAGNDPKFGVGRESFREQWKKWQAAFPDLHFDVQEVICEGNRVVSRWHLTGTHTGAEFLGQPPTGNKVSVDGVSIDTIKDGIVLDGFDAWDSLGFRQQLGILPKD</sequence>
<dbReference type="EMBL" id="CAEZWZ010000071">
    <property type="protein sequence ID" value="CAB4672468.1"/>
    <property type="molecule type" value="Genomic_DNA"/>
</dbReference>
<name>A0A6J6BVK1_9ZZZZ</name>
<dbReference type="Gene3D" id="3.10.450.50">
    <property type="match status" value="1"/>
</dbReference>
<dbReference type="EMBL" id="CAEZSM010000052">
    <property type="protein sequence ID" value="CAB4542309.1"/>
    <property type="molecule type" value="Genomic_DNA"/>
</dbReference>
<reference evidence="1" key="1">
    <citation type="submission" date="2020-05" db="EMBL/GenBank/DDBJ databases">
        <authorList>
            <person name="Chiriac C."/>
            <person name="Salcher M."/>
            <person name="Ghai R."/>
            <person name="Kavagutti S V."/>
        </authorList>
    </citation>
    <scope>NUCLEOTIDE SEQUENCE</scope>
</reference>
<dbReference type="EMBL" id="CAFABD010000004">
    <property type="protein sequence ID" value="CAB4816091.1"/>
    <property type="molecule type" value="Genomic_DNA"/>
</dbReference>
<organism evidence="1">
    <name type="scientific">freshwater metagenome</name>
    <dbReference type="NCBI Taxonomy" id="449393"/>
    <lineage>
        <taxon>unclassified sequences</taxon>
        <taxon>metagenomes</taxon>
        <taxon>ecological metagenomes</taxon>
    </lineage>
</organism>